<comment type="caution">
    <text evidence="2">The sequence shown here is derived from an EMBL/GenBank/DDBJ whole genome shotgun (WGS) entry which is preliminary data.</text>
</comment>
<accession>A0ABD5M7M9</accession>
<feature type="transmembrane region" description="Helical" evidence="1">
    <location>
        <begin position="121"/>
        <end position="142"/>
    </location>
</feature>
<evidence type="ECO:0008006" key="4">
    <source>
        <dbReference type="Google" id="ProtNLM"/>
    </source>
</evidence>
<keyword evidence="3" id="KW-1185">Reference proteome</keyword>
<evidence type="ECO:0000313" key="3">
    <source>
        <dbReference type="Proteomes" id="UP001570511"/>
    </source>
</evidence>
<reference evidence="2 3" key="1">
    <citation type="submission" date="2024-08" db="EMBL/GenBank/DDBJ databases">
        <title>Halobellus sp. MBLA0158 whole genome sequence.</title>
        <authorList>
            <person name="Hwang C.Y."/>
            <person name="Cho E.-S."/>
            <person name="Seo M.-J."/>
        </authorList>
    </citation>
    <scope>NUCLEOTIDE SEQUENCE [LARGE SCALE GENOMIC DNA]</scope>
    <source>
        <strain evidence="2 3">MBLA0158</strain>
    </source>
</reference>
<keyword evidence="1" id="KW-0472">Membrane</keyword>
<feature type="transmembrane region" description="Helical" evidence="1">
    <location>
        <begin position="12"/>
        <end position="30"/>
    </location>
</feature>
<sequence>MGLARGVRQVYRGYGIAAVVWAGWSLVWIATDIRMDPATIGYGWLTIAAVGFVLGVTMTGMRVHGDFQLFRVAENRRHIRRFNDHSLSGAPLNLYAGLLAVWAVLTVAWVTGAITAVGTALIGYGWLAIALYGGVLTLGLAVEHKQQLLDAVDDVAPIATN</sequence>
<keyword evidence="1" id="KW-1133">Transmembrane helix</keyword>
<dbReference type="Proteomes" id="UP001570511">
    <property type="component" value="Unassembled WGS sequence"/>
</dbReference>
<proteinExistence type="predicted"/>
<dbReference type="AlphaFoldDB" id="A0ABD5M7M9"/>
<keyword evidence="1" id="KW-0812">Transmembrane</keyword>
<organism evidence="2 3">
    <name type="scientific">Halobellus rubicundus</name>
    <dbReference type="NCBI Taxonomy" id="2996466"/>
    <lineage>
        <taxon>Archaea</taxon>
        <taxon>Methanobacteriati</taxon>
        <taxon>Methanobacteriota</taxon>
        <taxon>Stenosarchaea group</taxon>
        <taxon>Halobacteria</taxon>
        <taxon>Halobacteriales</taxon>
        <taxon>Haloferacaceae</taxon>
        <taxon>Halobellus</taxon>
    </lineage>
</organism>
<dbReference type="RefSeq" id="WP_372387045.1">
    <property type="nucleotide sequence ID" value="NZ_JBGNYA010000001.1"/>
</dbReference>
<dbReference type="EMBL" id="JBGNYA010000001">
    <property type="protein sequence ID" value="MFA1609915.1"/>
    <property type="molecule type" value="Genomic_DNA"/>
</dbReference>
<name>A0ABD5M7M9_9EURY</name>
<evidence type="ECO:0000313" key="2">
    <source>
        <dbReference type="EMBL" id="MFA1609915.1"/>
    </source>
</evidence>
<gene>
    <name evidence="2" type="ORF">OS889_02700</name>
</gene>
<evidence type="ECO:0000256" key="1">
    <source>
        <dbReference type="SAM" id="Phobius"/>
    </source>
</evidence>
<feature type="transmembrane region" description="Helical" evidence="1">
    <location>
        <begin position="42"/>
        <end position="61"/>
    </location>
</feature>
<feature type="transmembrane region" description="Helical" evidence="1">
    <location>
        <begin position="92"/>
        <end position="115"/>
    </location>
</feature>
<protein>
    <recommendedName>
        <fullName evidence="4">DUF2178 domain-containing protein</fullName>
    </recommendedName>
</protein>